<dbReference type="Pfam" id="PF04909">
    <property type="entry name" value="Amidohydro_2"/>
    <property type="match status" value="1"/>
</dbReference>
<dbReference type="EMBL" id="JACRTD010000004">
    <property type="protein sequence ID" value="MBC8585410.1"/>
    <property type="molecule type" value="Genomic_DNA"/>
</dbReference>
<dbReference type="InterPro" id="IPR006680">
    <property type="entry name" value="Amidohydro-rel"/>
</dbReference>
<dbReference type="Gene3D" id="3.20.20.140">
    <property type="entry name" value="Metal-dependent hydrolases"/>
    <property type="match status" value="1"/>
</dbReference>
<organism evidence="2 3">
    <name type="scientific">Youxingia wuxianensis</name>
    <dbReference type="NCBI Taxonomy" id="2763678"/>
    <lineage>
        <taxon>Bacteria</taxon>
        <taxon>Bacillati</taxon>
        <taxon>Bacillota</taxon>
        <taxon>Clostridia</taxon>
        <taxon>Eubacteriales</taxon>
        <taxon>Oscillospiraceae</taxon>
        <taxon>Youxingia</taxon>
    </lineage>
</organism>
<dbReference type="SUPFAM" id="SSF51556">
    <property type="entry name" value="Metallo-dependent hydrolases"/>
    <property type="match status" value="1"/>
</dbReference>
<sequence>MSGLSYFDCNVMIGRPNSLEEYSIYRPQELLAVMDRCGIEQAMAFHVGAVAFHPSSGNERIVNFCRENSRFHPVWVVLPGHTGEFPRGQALADGMKEAGVKMVKAFPSPGKHHFSLARWVSGELLDVLAGCHIPLALDMGELPWEQIYALGRENPKLPLLLTNLNYRADRWLYPLMEKCPNIYLETSGLKGFLGLEAYCKNFGAQRLLFGSGLPLYSAGAAAAVVEMSDISQREKEQIAGENLRELLCKAFR</sequence>
<reference evidence="2" key="1">
    <citation type="submission" date="2020-08" db="EMBL/GenBank/DDBJ databases">
        <title>Genome public.</title>
        <authorList>
            <person name="Liu C."/>
            <person name="Sun Q."/>
        </authorList>
    </citation>
    <scope>NUCLEOTIDE SEQUENCE</scope>
    <source>
        <strain evidence="2">NSJ-64</strain>
    </source>
</reference>
<evidence type="ECO:0000313" key="3">
    <source>
        <dbReference type="Proteomes" id="UP000623678"/>
    </source>
</evidence>
<dbReference type="AlphaFoldDB" id="A0A926EN57"/>
<accession>A0A926EN57</accession>
<proteinExistence type="predicted"/>
<keyword evidence="3" id="KW-1185">Reference proteome</keyword>
<dbReference type="GO" id="GO:0016787">
    <property type="term" value="F:hydrolase activity"/>
    <property type="evidence" value="ECO:0007669"/>
    <property type="project" value="InterPro"/>
</dbReference>
<gene>
    <name evidence="2" type="ORF">H8705_07420</name>
</gene>
<comment type="caution">
    <text evidence="2">The sequence shown here is derived from an EMBL/GenBank/DDBJ whole genome shotgun (WGS) entry which is preliminary data.</text>
</comment>
<evidence type="ECO:0000259" key="1">
    <source>
        <dbReference type="Pfam" id="PF04909"/>
    </source>
</evidence>
<dbReference type="RefSeq" id="WP_262395190.1">
    <property type="nucleotide sequence ID" value="NZ_JACRTD010000004.1"/>
</dbReference>
<evidence type="ECO:0000313" key="2">
    <source>
        <dbReference type="EMBL" id="MBC8585410.1"/>
    </source>
</evidence>
<feature type="domain" description="Amidohydrolase-related" evidence="1">
    <location>
        <begin position="44"/>
        <end position="246"/>
    </location>
</feature>
<dbReference type="Proteomes" id="UP000623678">
    <property type="component" value="Unassembled WGS sequence"/>
</dbReference>
<protein>
    <submittedName>
        <fullName evidence="2">Amidohydrolase family protein</fullName>
    </submittedName>
</protein>
<dbReference type="InterPro" id="IPR032466">
    <property type="entry name" value="Metal_Hydrolase"/>
</dbReference>
<name>A0A926EN57_9FIRM</name>